<dbReference type="CDD" id="cd22157">
    <property type="entry name" value="F-box_AtFBW1-like"/>
    <property type="match status" value="1"/>
</dbReference>
<dbReference type="PANTHER" id="PTHR31111">
    <property type="entry name" value="BNAA05G37150D PROTEIN-RELATED"/>
    <property type="match status" value="1"/>
</dbReference>
<dbReference type="EMBL" id="JBBPBM010000182">
    <property type="protein sequence ID" value="KAK8501649.1"/>
    <property type="molecule type" value="Genomic_DNA"/>
</dbReference>
<keyword evidence="3" id="KW-1185">Reference proteome</keyword>
<dbReference type="SUPFAM" id="SSF81383">
    <property type="entry name" value="F-box domain"/>
    <property type="match status" value="1"/>
</dbReference>
<evidence type="ECO:0000313" key="2">
    <source>
        <dbReference type="EMBL" id="KAK8501649.1"/>
    </source>
</evidence>
<name>A0ABR2B5Q9_9ROSI</name>
<evidence type="ECO:0000259" key="1">
    <source>
        <dbReference type="PROSITE" id="PS50181"/>
    </source>
</evidence>
<dbReference type="Pfam" id="PF12937">
    <property type="entry name" value="F-box-like"/>
    <property type="match status" value="1"/>
</dbReference>
<dbReference type="InterPro" id="IPR013187">
    <property type="entry name" value="F-box-assoc_dom_typ3"/>
</dbReference>
<gene>
    <name evidence="2" type="ORF">V6N12_002387</name>
</gene>
<sequence length="446" mass="51279">MRLLDCLRVGRGNGGGNGGGVKYLPEDLVIGILMRLPAEHLWRCRRVCKRWNALISSPDFAQAHLQQQSSSSSSSTSFVFHQFKKFVWPCVAQVKKVDFYSPPADGDSGSSKLVMNRVFNGSFVKRWKRQMRGGLALPLASCNGLILFRSCVCWEEYYIGNPITGELLTLTDPVWGRYRLCGFFYHSTTQEYKMIHHHSSAAGHDGFRYVVSTLGTTEFEPTKRRRRLRTLPHCVRNGSPPVILDNALYWMIAEAGLPSTCENSIMMFIMDSEEFSTLPHPPNSCPTRQVNERFTLHEMMNVLQMEGRLACLCLSEKVGDLWFFVFSDSDNYSGYWSRIHTLNFYSNSIIFPLDFPDHSLQFVSIIRNTELLLVWHWKGAFRYNLLTNVMEKIELEGIEESDYKLDLWLAGYTKSVVSLKNVYPCCDLYPKSKWNRFISKMISCFT</sequence>
<dbReference type="InterPro" id="IPR036047">
    <property type="entry name" value="F-box-like_dom_sf"/>
</dbReference>
<dbReference type="PROSITE" id="PS50181">
    <property type="entry name" value="FBOX"/>
    <property type="match status" value="1"/>
</dbReference>
<proteinExistence type="predicted"/>
<dbReference type="SMART" id="SM00256">
    <property type="entry name" value="FBOX"/>
    <property type="match status" value="1"/>
</dbReference>
<accession>A0ABR2B5Q9</accession>
<feature type="domain" description="F-box" evidence="1">
    <location>
        <begin position="18"/>
        <end position="65"/>
    </location>
</feature>
<dbReference type="InterPro" id="IPR001810">
    <property type="entry name" value="F-box_dom"/>
</dbReference>
<organism evidence="2 3">
    <name type="scientific">Hibiscus sabdariffa</name>
    <name type="common">roselle</name>
    <dbReference type="NCBI Taxonomy" id="183260"/>
    <lineage>
        <taxon>Eukaryota</taxon>
        <taxon>Viridiplantae</taxon>
        <taxon>Streptophyta</taxon>
        <taxon>Embryophyta</taxon>
        <taxon>Tracheophyta</taxon>
        <taxon>Spermatophyta</taxon>
        <taxon>Magnoliopsida</taxon>
        <taxon>eudicotyledons</taxon>
        <taxon>Gunneridae</taxon>
        <taxon>Pentapetalae</taxon>
        <taxon>rosids</taxon>
        <taxon>malvids</taxon>
        <taxon>Malvales</taxon>
        <taxon>Malvaceae</taxon>
        <taxon>Malvoideae</taxon>
        <taxon>Hibiscus</taxon>
    </lineage>
</organism>
<reference evidence="2 3" key="1">
    <citation type="journal article" date="2024" name="G3 (Bethesda)">
        <title>Genome assembly of Hibiscus sabdariffa L. provides insights into metabolisms of medicinal natural products.</title>
        <authorList>
            <person name="Kim T."/>
        </authorList>
    </citation>
    <scope>NUCLEOTIDE SEQUENCE [LARGE SCALE GENOMIC DNA]</scope>
    <source>
        <strain evidence="2">TK-2024</strain>
        <tissue evidence="2">Old leaves</tissue>
    </source>
</reference>
<dbReference type="Proteomes" id="UP001472677">
    <property type="component" value="Unassembled WGS sequence"/>
</dbReference>
<protein>
    <recommendedName>
        <fullName evidence="1">F-box domain-containing protein</fullName>
    </recommendedName>
</protein>
<dbReference type="Gene3D" id="1.20.1280.50">
    <property type="match status" value="1"/>
</dbReference>
<dbReference type="PANTHER" id="PTHR31111:SF136">
    <property type="entry name" value="F-BOX ASSOCIATED DOMAIN-CONTAINING PROTEIN"/>
    <property type="match status" value="1"/>
</dbReference>
<dbReference type="Pfam" id="PF08268">
    <property type="entry name" value="FBA_3"/>
    <property type="match status" value="1"/>
</dbReference>
<comment type="caution">
    <text evidence="2">The sequence shown here is derived from an EMBL/GenBank/DDBJ whole genome shotgun (WGS) entry which is preliminary data.</text>
</comment>
<evidence type="ECO:0000313" key="3">
    <source>
        <dbReference type="Proteomes" id="UP001472677"/>
    </source>
</evidence>